<dbReference type="GO" id="GO:0016020">
    <property type="term" value="C:membrane"/>
    <property type="evidence" value="ECO:0007669"/>
    <property type="project" value="UniProtKB-SubCell"/>
</dbReference>
<organism evidence="8">
    <name type="scientific">Ananas comosus var. bracteatus</name>
    <name type="common">red pineapple</name>
    <dbReference type="NCBI Taxonomy" id="296719"/>
    <lineage>
        <taxon>Eukaryota</taxon>
        <taxon>Viridiplantae</taxon>
        <taxon>Streptophyta</taxon>
        <taxon>Embryophyta</taxon>
        <taxon>Tracheophyta</taxon>
        <taxon>Spermatophyta</taxon>
        <taxon>Magnoliopsida</taxon>
        <taxon>Liliopsida</taxon>
        <taxon>Poales</taxon>
        <taxon>Bromeliaceae</taxon>
        <taxon>Bromelioideae</taxon>
        <taxon>Ananas</taxon>
    </lineage>
</organism>
<dbReference type="Pfam" id="PF14778">
    <property type="entry name" value="ODR4-like"/>
    <property type="match status" value="1"/>
</dbReference>
<proteinExistence type="inferred from homology"/>
<evidence type="ECO:0000256" key="4">
    <source>
        <dbReference type="ARBA" id="ARBA00022989"/>
    </source>
</evidence>
<dbReference type="PANTHER" id="PTHR33966:SF1">
    <property type="entry name" value="PROTEIN ODR-4 HOMOLOG"/>
    <property type="match status" value="1"/>
</dbReference>
<evidence type="ECO:0000256" key="1">
    <source>
        <dbReference type="ARBA" id="ARBA00004370"/>
    </source>
</evidence>
<evidence type="ECO:0000256" key="7">
    <source>
        <dbReference type="SAM" id="Phobius"/>
    </source>
</evidence>
<evidence type="ECO:0000256" key="5">
    <source>
        <dbReference type="ARBA" id="ARBA00023136"/>
    </source>
</evidence>
<name>A0A6V7PIN4_ANACO</name>
<evidence type="ECO:0008006" key="9">
    <source>
        <dbReference type="Google" id="ProtNLM"/>
    </source>
</evidence>
<gene>
    <name evidence="8" type="ORF">CB5_LOCUS13953</name>
</gene>
<evidence type="ECO:0000256" key="2">
    <source>
        <dbReference type="ARBA" id="ARBA00010131"/>
    </source>
</evidence>
<dbReference type="AlphaFoldDB" id="A0A6V7PIN4"/>
<keyword evidence="5 7" id="KW-0472">Membrane</keyword>
<evidence type="ECO:0000313" key="8">
    <source>
        <dbReference type="EMBL" id="CAD1830742.1"/>
    </source>
</evidence>
<dbReference type="EMBL" id="LR862148">
    <property type="protein sequence ID" value="CAD1830742.1"/>
    <property type="molecule type" value="Genomic_DNA"/>
</dbReference>
<reference evidence="8" key="1">
    <citation type="submission" date="2020-07" db="EMBL/GenBank/DDBJ databases">
        <authorList>
            <person name="Lin J."/>
        </authorList>
    </citation>
    <scope>NUCLEOTIDE SEQUENCE</scope>
</reference>
<protein>
    <recommendedName>
        <fullName evidence="9">Protein odr-4 homolog</fullName>
    </recommendedName>
</protein>
<keyword evidence="3 7" id="KW-0812">Transmembrane</keyword>
<feature type="compositionally biased region" description="Polar residues" evidence="6">
    <location>
        <begin position="446"/>
        <end position="455"/>
    </location>
</feature>
<dbReference type="InterPro" id="IPR029454">
    <property type="entry name" value="ODR-4-like"/>
</dbReference>
<dbReference type="PANTHER" id="PTHR33966">
    <property type="entry name" value="PROTEIN ODR-4 HOMOLOG"/>
    <property type="match status" value="1"/>
</dbReference>
<keyword evidence="4 7" id="KW-1133">Transmembrane helix</keyword>
<feature type="transmembrane region" description="Helical" evidence="7">
    <location>
        <begin position="472"/>
        <end position="493"/>
    </location>
</feature>
<accession>A0A6V7PIN4</accession>
<dbReference type="GO" id="GO:0012505">
    <property type="term" value="C:endomembrane system"/>
    <property type="evidence" value="ECO:0007669"/>
    <property type="project" value="TreeGrafter"/>
</dbReference>
<feature type="region of interest" description="Disordered" evidence="6">
    <location>
        <begin position="446"/>
        <end position="467"/>
    </location>
</feature>
<sequence>MVKTVVGEETLLKPFEDRLFESGSPSQVGLVIGKLSPNSERGFVYALIPTPPTDGGGPACSLRSEGGGGREEKKKGSKGGKSSNESPPSIVIDGDWVSEHARQVSRMMIGGMEVIGIYMWASEASFKATSPATLVQAIRGVAEATPRYESRFDERLLIHISYSPRRWASRICTLASANLQPCDFKMGKLLASLQAFSCAYNFEIRLPIDQAFDSTTFKNVTLKGINHLAKEVQFAKVLIDGNLVTEDLPAMTGGLHKVEFLLPFKGDALAEAHSIEEVAGLVVYHGTVFGTAYLGPREPVSQAISDLKIFLLFCDANWDIITSLRCRLDIIADEAEVASSASDAVTDQEGAPAEKPVQEIILHELRKHCCLSFPRRVLVPWFDDVFICDYLQPSETFEDTKDRCKEMLSMETPPEISAMLEPESETAFLNGKSFWDVVKNGDVSESLNNLTNETSSGRETDTGKSKNSNSSYLVALLVLLAALFIGFAVAYFGSSKAAP</sequence>
<evidence type="ECO:0000256" key="6">
    <source>
        <dbReference type="SAM" id="MobiDB-lite"/>
    </source>
</evidence>
<dbReference type="GO" id="GO:0008104">
    <property type="term" value="P:intracellular protein localization"/>
    <property type="evidence" value="ECO:0007669"/>
    <property type="project" value="TreeGrafter"/>
</dbReference>
<feature type="region of interest" description="Disordered" evidence="6">
    <location>
        <begin position="54"/>
        <end position="92"/>
    </location>
</feature>
<comment type="subcellular location">
    <subcellularLocation>
        <location evidence="1">Membrane</location>
    </subcellularLocation>
</comment>
<comment type="similarity">
    <text evidence="2">Belongs to the ODR-4 family.</text>
</comment>
<evidence type="ECO:0000256" key="3">
    <source>
        <dbReference type="ARBA" id="ARBA00022692"/>
    </source>
</evidence>